<proteinExistence type="predicted"/>
<feature type="compositionally biased region" description="Basic and acidic residues" evidence="1">
    <location>
        <begin position="49"/>
        <end position="64"/>
    </location>
</feature>
<protein>
    <submittedName>
        <fullName evidence="3">Circadian-associated transcriptional repressor</fullName>
    </submittedName>
</protein>
<dbReference type="PANTHER" id="PTHR35441">
    <property type="entry name" value="CIRCADIAN-ASSOCIATED TRANSCRIPTIONAL REPRESSOR"/>
    <property type="match status" value="1"/>
</dbReference>
<gene>
    <name evidence="3" type="primary">CIART</name>
</gene>
<feature type="region of interest" description="Disordered" evidence="1">
    <location>
        <begin position="291"/>
        <end position="342"/>
    </location>
</feature>
<keyword evidence="2" id="KW-1185">Reference proteome</keyword>
<dbReference type="GO" id="GO:0005634">
    <property type="term" value="C:nucleus"/>
    <property type="evidence" value="ECO:0007669"/>
    <property type="project" value="TreeGrafter"/>
</dbReference>
<feature type="region of interest" description="Disordered" evidence="1">
    <location>
        <begin position="1"/>
        <end position="75"/>
    </location>
</feature>
<evidence type="ECO:0000313" key="3">
    <source>
        <dbReference type="RefSeq" id="XP_054840783.1"/>
    </source>
</evidence>
<dbReference type="GO" id="GO:0045892">
    <property type="term" value="P:negative regulation of DNA-templated transcription"/>
    <property type="evidence" value="ECO:0007669"/>
    <property type="project" value="TreeGrafter"/>
</dbReference>
<organism evidence="2 3">
    <name type="scientific">Eublepharis macularius</name>
    <name type="common">Leopard gecko</name>
    <name type="synonym">Cyrtodactylus macularius</name>
    <dbReference type="NCBI Taxonomy" id="481883"/>
    <lineage>
        <taxon>Eukaryota</taxon>
        <taxon>Metazoa</taxon>
        <taxon>Chordata</taxon>
        <taxon>Craniata</taxon>
        <taxon>Vertebrata</taxon>
        <taxon>Euteleostomi</taxon>
        <taxon>Lepidosauria</taxon>
        <taxon>Squamata</taxon>
        <taxon>Bifurcata</taxon>
        <taxon>Gekkota</taxon>
        <taxon>Eublepharidae</taxon>
        <taxon>Eublepharinae</taxon>
        <taxon>Eublepharis</taxon>
    </lineage>
</organism>
<dbReference type="KEGG" id="emc:129333279"/>
<dbReference type="RefSeq" id="XP_054840783.1">
    <property type="nucleotide sequence ID" value="XM_054984808.1"/>
</dbReference>
<dbReference type="Pfam" id="PF15673">
    <property type="entry name" value="Ciart"/>
    <property type="match status" value="1"/>
</dbReference>
<feature type="compositionally biased region" description="Basic and acidic residues" evidence="1">
    <location>
        <begin position="312"/>
        <end position="323"/>
    </location>
</feature>
<dbReference type="CTD" id="148523"/>
<dbReference type="PANTHER" id="PTHR35441:SF1">
    <property type="entry name" value="CIRCADIAN-ASSOCIATED TRANSCRIPTIONAL REPRESSOR"/>
    <property type="match status" value="1"/>
</dbReference>
<evidence type="ECO:0000256" key="1">
    <source>
        <dbReference type="SAM" id="MobiDB-lite"/>
    </source>
</evidence>
<dbReference type="GO" id="GO:0032922">
    <property type="term" value="P:circadian regulation of gene expression"/>
    <property type="evidence" value="ECO:0007669"/>
    <property type="project" value="InterPro"/>
</dbReference>
<dbReference type="AlphaFoldDB" id="A0AA97L3N1"/>
<accession>A0AA97L3N1</accession>
<name>A0AA97L3N1_EUBMA</name>
<dbReference type="GO" id="GO:0000978">
    <property type="term" value="F:RNA polymerase II cis-regulatory region sequence-specific DNA binding"/>
    <property type="evidence" value="ECO:0007669"/>
    <property type="project" value="TreeGrafter"/>
</dbReference>
<dbReference type="GeneID" id="129333279"/>
<sequence>MDSSRESLYSSMSVSSRESLYSIDSATSEEEDDEHCASFEVFLSDSGSDPEKEGGPLKSRRDAYPDGPSFLGSLKSRQTNPGFLCQGHERCTQKSLGLLASARLRPSGRCCRYPAVLGKPCCTHLRDADGRLPRKAASQSRMESNGRKRPGGAVGGSQSPEHMVQPSLAGFKRHRSKALEAREDPCPFGWTEGDQLFAQKCRELRGFILPLQELLIRLKMGRFDRGLSTFQQSVAMDRIQRIIGVLQKPGMGERYLGTLLQVERMLKVWFPHVALKSSCADGDIASENTSEMAKKSLSADSAVPRRAASSHDSAESPPTEKLHQTHLTDASPDSESKAGALWGEPTPFLADWPTMNLTWIHTSPISNPPLGHVNSAFGQALLGPAPQSTYGIVLFLHNSPAPFVPSDRSTSVTPALPPQACFHSSRLLPSTGELPRCQSLPGTTQGDSSLPSGSLACHSRSLPRLPTSGEKLSVASEGLPYYSNS</sequence>
<evidence type="ECO:0000313" key="2">
    <source>
        <dbReference type="Proteomes" id="UP001190640"/>
    </source>
</evidence>
<feature type="region of interest" description="Disordered" evidence="1">
    <location>
        <begin position="433"/>
        <end position="470"/>
    </location>
</feature>
<feature type="compositionally biased region" description="Polar residues" evidence="1">
    <location>
        <begin position="1"/>
        <end position="26"/>
    </location>
</feature>
<feature type="region of interest" description="Disordered" evidence="1">
    <location>
        <begin position="132"/>
        <end position="163"/>
    </location>
</feature>
<dbReference type="Proteomes" id="UP001190640">
    <property type="component" value="Chromosome 1"/>
</dbReference>
<feature type="compositionally biased region" description="Polar residues" evidence="1">
    <location>
        <begin position="440"/>
        <end position="452"/>
    </location>
</feature>
<dbReference type="InterPro" id="IPR031373">
    <property type="entry name" value="Ciart"/>
</dbReference>
<reference evidence="3" key="1">
    <citation type="submission" date="2025-08" db="UniProtKB">
        <authorList>
            <consortium name="RefSeq"/>
        </authorList>
    </citation>
    <scope>IDENTIFICATION</scope>
    <source>
        <tissue evidence="3">Blood</tissue>
    </source>
</reference>